<protein>
    <submittedName>
        <fullName evidence="2">Uncharacterized protein</fullName>
    </submittedName>
</protein>
<evidence type="ECO:0000313" key="2">
    <source>
        <dbReference type="EMBL" id="CAF4753458.1"/>
    </source>
</evidence>
<name>A0A821LP46_9BILA</name>
<evidence type="ECO:0000256" key="1">
    <source>
        <dbReference type="SAM" id="MobiDB-lite"/>
    </source>
</evidence>
<proteinExistence type="predicted"/>
<accession>A0A821LP46</accession>
<feature type="non-terminal residue" evidence="2">
    <location>
        <position position="25"/>
    </location>
</feature>
<sequence length="25" mass="3047">MGTETKEKNENEEQRPFNVHEKPFQ</sequence>
<feature type="region of interest" description="Disordered" evidence="1">
    <location>
        <begin position="1"/>
        <end position="25"/>
    </location>
</feature>
<dbReference type="EMBL" id="CAJOBP010040842">
    <property type="protein sequence ID" value="CAF4753458.1"/>
    <property type="molecule type" value="Genomic_DNA"/>
</dbReference>
<comment type="caution">
    <text evidence="2">The sequence shown here is derived from an EMBL/GenBank/DDBJ whole genome shotgun (WGS) entry which is preliminary data.</text>
</comment>
<reference evidence="2" key="1">
    <citation type="submission" date="2021-02" db="EMBL/GenBank/DDBJ databases">
        <authorList>
            <person name="Nowell W R."/>
        </authorList>
    </citation>
    <scope>NUCLEOTIDE SEQUENCE</scope>
</reference>
<dbReference type="Proteomes" id="UP000663873">
    <property type="component" value="Unassembled WGS sequence"/>
</dbReference>
<evidence type="ECO:0000313" key="3">
    <source>
        <dbReference type="Proteomes" id="UP000663873"/>
    </source>
</evidence>
<organism evidence="2 3">
    <name type="scientific">Rotaria socialis</name>
    <dbReference type="NCBI Taxonomy" id="392032"/>
    <lineage>
        <taxon>Eukaryota</taxon>
        <taxon>Metazoa</taxon>
        <taxon>Spiralia</taxon>
        <taxon>Gnathifera</taxon>
        <taxon>Rotifera</taxon>
        <taxon>Eurotatoria</taxon>
        <taxon>Bdelloidea</taxon>
        <taxon>Philodinida</taxon>
        <taxon>Philodinidae</taxon>
        <taxon>Rotaria</taxon>
    </lineage>
</organism>
<dbReference type="AlphaFoldDB" id="A0A821LP46"/>
<keyword evidence="3" id="KW-1185">Reference proteome</keyword>
<gene>
    <name evidence="2" type="ORF">UJA718_LOCUS39055</name>
</gene>